<keyword evidence="2" id="KW-0732">Signal</keyword>
<keyword evidence="4" id="KW-1185">Reference proteome</keyword>
<feature type="region of interest" description="Disordered" evidence="1">
    <location>
        <begin position="438"/>
        <end position="564"/>
    </location>
</feature>
<name>A0A8X6K0U6_9ARAC</name>
<feature type="compositionally biased region" description="Polar residues" evidence="1">
    <location>
        <begin position="772"/>
        <end position="784"/>
    </location>
</feature>
<feature type="compositionally biased region" description="Basic and acidic residues" evidence="1">
    <location>
        <begin position="262"/>
        <end position="323"/>
    </location>
</feature>
<evidence type="ECO:0000256" key="2">
    <source>
        <dbReference type="SAM" id="SignalP"/>
    </source>
</evidence>
<sequence length="784" mass="87671">MWSSIAARITVIAVLSWIQISRAEDAIKKDGLDPGTVQMLSNILESLDAFRNDRLRDLEKIRLSTPSGNGTTVARVGEVSESPSNSSVSEHIRALKEGIMGHNPVKKTFGYKVTVYTSPIGENGKVQVSVTSIGGGDGSESSATKGATDHNRKTEHSQSSEKGHQQQHTLHSNVAKEHFLDTEYDKAKLGHDKTHGVKEHESHHDHDSHEDKKVHAKDDSHSHKTDTGDSVGKAVAAGEAAVIDAHGGHSYYTPPIPVSYQEHPHVAKQEHSVHEDSHAVKEDAESSRLHHSEESKGHREHNSEKDVQTENKDKGYVDKDKGHLRCPSHKRGTLLPRGKQKIRRVRPWTQRRKRPRIYQRGKERGGSYALDAKTTITDGRPIPGFAGNPPHPGGEKKQKEEVIPLAPPVVNYVEDPHSGPLYPLPIVYAPSNDGAQAVVAYPPENLTPLPKSTNDHRPSEYDTRQSRKEHRPGNQQPLGGYDDEPADVAVTGYVGHATYKKRNPSPLVSSIRDNVRKDVHAKPPSYSKSESTSSSENSVPSSENSVRFPNEEEDNQKYQKEPEVERVNDEVIFPHEEEKVIPEYSKYAKDPRGHSGEQVYYPKKMHNPPIVKKEHPPVVQKDLVFLEEPQRVRPEQKQNPVHNVHPHIPNGRQNLGNTDSRSLYMQGAQNADKLIRSAYPQIQAAAHPTVSDLIQELTGYTQQQDVQRYPQVQPQRNVNDNAELTYADLHHLYNLSPGSHEQRQHRAPQNYRSEEQTSRNQKPGHQPALAAQNHQKQQVGDITN</sequence>
<feature type="signal peptide" evidence="2">
    <location>
        <begin position="1"/>
        <end position="23"/>
    </location>
</feature>
<dbReference type="EMBL" id="BMAV01026738">
    <property type="protein sequence ID" value="GFS52896.1"/>
    <property type="molecule type" value="Genomic_DNA"/>
</dbReference>
<dbReference type="OrthoDB" id="6435025at2759"/>
<feature type="compositionally biased region" description="Basic and acidic residues" evidence="1">
    <location>
        <begin position="147"/>
        <end position="164"/>
    </location>
</feature>
<evidence type="ECO:0000313" key="3">
    <source>
        <dbReference type="EMBL" id="GFS52896.1"/>
    </source>
</evidence>
<evidence type="ECO:0000256" key="1">
    <source>
        <dbReference type="SAM" id="MobiDB-lite"/>
    </source>
</evidence>
<feature type="chain" id="PRO_5036481239" evidence="2">
    <location>
        <begin position="24"/>
        <end position="784"/>
    </location>
</feature>
<protein>
    <submittedName>
        <fullName evidence="3">Uncharacterized protein</fullName>
    </submittedName>
</protein>
<feature type="compositionally biased region" description="Basic and acidic residues" evidence="1">
    <location>
        <begin position="555"/>
        <end position="564"/>
    </location>
</feature>
<evidence type="ECO:0000313" key="4">
    <source>
        <dbReference type="Proteomes" id="UP000886998"/>
    </source>
</evidence>
<feature type="region of interest" description="Disordered" evidence="1">
    <location>
        <begin position="254"/>
        <end position="334"/>
    </location>
</feature>
<feature type="compositionally biased region" description="Basic and acidic residues" evidence="1">
    <location>
        <begin position="191"/>
        <end position="227"/>
    </location>
</feature>
<comment type="caution">
    <text evidence="3">The sequence shown here is derived from an EMBL/GenBank/DDBJ whole genome shotgun (WGS) entry which is preliminary data.</text>
</comment>
<accession>A0A8X6K0U6</accession>
<feature type="region of interest" description="Disordered" evidence="1">
    <location>
        <begin position="632"/>
        <end position="653"/>
    </location>
</feature>
<dbReference type="Proteomes" id="UP000886998">
    <property type="component" value="Unassembled WGS sequence"/>
</dbReference>
<feature type="region of interest" description="Disordered" evidence="1">
    <location>
        <begin position="128"/>
        <end position="171"/>
    </location>
</feature>
<feature type="compositionally biased region" description="Basic residues" evidence="1">
    <location>
        <begin position="324"/>
        <end position="334"/>
    </location>
</feature>
<proteinExistence type="predicted"/>
<organism evidence="3 4">
    <name type="scientific">Trichonephila inaurata madagascariensis</name>
    <dbReference type="NCBI Taxonomy" id="2747483"/>
    <lineage>
        <taxon>Eukaryota</taxon>
        <taxon>Metazoa</taxon>
        <taxon>Ecdysozoa</taxon>
        <taxon>Arthropoda</taxon>
        <taxon>Chelicerata</taxon>
        <taxon>Arachnida</taxon>
        <taxon>Araneae</taxon>
        <taxon>Araneomorphae</taxon>
        <taxon>Entelegynae</taxon>
        <taxon>Araneoidea</taxon>
        <taxon>Nephilidae</taxon>
        <taxon>Trichonephila</taxon>
        <taxon>Trichonephila inaurata</taxon>
    </lineage>
</organism>
<gene>
    <name evidence="3" type="primary">AVEN_234171_1</name>
    <name evidence="3" type="ORF">TNIN_50201</name>
</gene>
<feature type="region of interest" description="Disordered" evidence="1">
    <location>
        <begin position="736"/>
        <end position="784"/>
    </location>
</feature>
<feature type="region of interest" description="Disordered" evidence="1">
    <location>
        <begin position="191"/>
        <end position="231"/>
    </location>
</feature>
<feature type="region of interest" description="Disordered" evidence="1">
    <location>
        <begin position="374"/>
        <end position="399"/>
    </location>
</feature>
<feature type="compositionally biased region" description="Low complexity" evidence="1">
    <location>
        <begin position="522"/>
        <end position="546"/>
    </location>
</feature>
<reference evidence="3" key="1">
    <citation type="submission" date="2020-08" db="EMBL/GenBank/DDBJ databases">
        <title>Multicomponent nature underlies the extraordinary mechanical properties of spider dragline silk.</title>
        <authorList>
            <person name="Kono N."/>
            <person name="Nakamura H."/>
            <person name="Mori M."/>
            <person name="Yoshida Y."/>
            <person name="Ohtoshi R."/>
            <person name="Malay A.D."/>
            <person name="Moran D.A.P."/>
            <person name="Tomita M."/>
            <person name="Numata K."/>
            <person name="Arakawa K."/>
        </authorList>
    </citation>
    <scope>NUCLEOTIDE SEQUENCE</scope>
</reference>
<feature type="compositionally biased region" description="Basic and acidic residues" evidence="1">
    <location>
        <begin position="453"/>
        <end position="466"/>
    </location>
</feature>
<dbReference type="AlphaFoldDB" id="A0A8X6K0U6"/>